<dbReference type="EMBL" id="CP046401">
    <property type="protein sequence ID" value="QGY42525.1"/>
    <property type="molecule type" value="Genomic_DNA"/>
</dbReference>
<keyword evidence="3 7" id="KW-0812">Transmembrane</keyword>
<evidence type="ECO:0000256" key="1">
    <source>
        <dbReference type="ARBA" id="ARBA00004651"/>
    </source>
</evidence>
<evidence type="ECO:0000259" key="8">
    <source>
        <dbReference type="Pfam" id="PF02687"/>
    </source>
</evidence>
<dbReference type="GO" id="GO:0005886">
    <property type="term" value="C:plasma membrane"/>
    <property type="evidence" value="ECO:0007669"/>
    <property type="project" value="UniProtKB-SubCell"/>
</dbReference>
<accession>A0A6I6JI06</accession>
<evidence type="ECO:0000256" key="3">
    <source>
        <dbReference type="ARBA" id="ARBA00022692"/>
    </source>
</evidence>
<dbReference type="Pfam" id="PF02687">
    <property type="entry name" value="FtsX"/>
    <property type="match status" value="1"/>
</dbReference>
<comment type="subcellular location">
    <subcellularLocation>
        <location evidence="1">Cell membrane</location>
        <topology evidence="1">Multi-pass membrane protein</topology>
    </subcellularLocation>
</comment>
<organism evidence="9 10">
    <name type="scientific">Maribellus comscasis</name>
    <dbReference type="NCBI Taxonomy" id="2681766"/>
    <lineage>
        <taxon>Bacteria</taxon>
        <taxon>Pseudomonadati</taxon>
        <taxon>Bacteroidota</taxon>
        <taxon>Bacteroidia</taxon>
        <taxon>Marinilabiliales</taxon>
        <taxon>Prolixibacteraceae</taxon>
        <taxon>Maribellus</taxon>
    </lineage>
</organism>
<keyword evidence="5 7" id="KW-0472">Membrane</keyword>
<feature type="domain" description="ABC3 transporter permease C-terminal" evidence="8">
    <location>
        <begin position="253"/>
        <end position="382"/>
    </location>
</feature>
<dbReference type="PANTHER" id="PTHR30572:SF4">
    <property type="entry name" value="ABC TRANSPORTER PERMEASE YTRF"/>
    <property type="match status" value="1"/>
</dbReference>
<feature type="transmembrane region" description="Helical" evidence="7">
    <location>
        <begin position="349"/>
        <end position="372"/>
    </location>
</feature>
<keyword evidence="10" id="KW-1185">Reference proteome</keyword>
<name>A0A6I6JI06_9BACT</name>
<comment type="similarity">
    <text evidence="6">Belongs to the ABC-4 integral membrane protein family.</text>
</comment>
<protein>
    <submittedName>
        <fullName evidence="9">FtsX-like permease family protein</fullName>
    </submittedName>
</protein>
<sequence length="391" mass="43510">MKLAIKLAYRNLIGAGLRTWLNVIVLSFSFVVIIWMKGIMVGWDHQAKTDMKNWEIGGGQYWQKDYDPYDPFTLPESHAAIPTALINEISNGEIVPSLVVSGTIYPQGRMQSIAIVGMNPHQSIFMLPTEKMDTTTSAIPAIIGSVASRNLKLNVSDYVTIRWRNVNGMFDATDVIITDIFSCNVPSVDVGKIYIPLEKLREMMSLKGEATILTFREEQSERPEIAGWSYKNTATLTQSVDELIQTKTVGQSIFYAILLLLAMLAIFDTQVLSIFRRQKEIGTYIALGYTRKEVVGLFTVEGAMHSILAAIVSAIYGLPFLIWMAKAGWTMPIEASEFGMAMAQTLYPVYSAGLVISTVLIIVLVTTVVSYWPSRKIAKMNPTEALRGKLQ</sequence>
<evidence type="ECO:0000256" key="5">
    <source>
        <dbReference type="ARBA" id="ARBA00023136"/>
    </source>
</evidence>
<keyword evidence="4 7" id="KW-1133">Transmembrane helix</keyword>
<dbReference type="Proteomes" id="UP000428260">
    <property type="component" value="Chromosome"/>
</dbReference>
<dbReference type="InterPro" id="IPR003838">
    <property type="entry name" value="ABC3_permease_C"/>
</dbReference>
<proteinExistence type="inferred from homology"/>
<evidence type="ECO:0000313" key="9">
    <source>
        <dbReference type="EMBL" id="QGY42525.1"/>
    </source>
</evidence>
<dbReference type="GO" id="GO:0022857">
    <property type="term" value="F:transmembrane transporter activity"/>
    <property type="evidence" value="ECO:0007669"/>
    <property type="project" value="TreeGrafter"/>
</dbReference>
<dbReference type="PANTHER" id="PTHR30572">
    <property type="entry name" value="MEMBRANE COMPONENT OF TRANSPORTER-RELATED"/>
    <property type="match status" value="1"/>
</dbReference>
<keyword evidence="2" id="KW-1003">Cell membrane</keyword>
<dbReference type="AlphaFoldDB" id="A0A6I6JI06"/>
<feature type="transmembrane region" description="Helical" evidence="7">
    <location>
        <begin position="253"/>
        <end position="275"/>
    </location>
</feature>
<reference evidence="9 10" key="1">
    <citation type="submission" date="2019-11" db="EMBL/GenBank/DDBJ databases">
        <authorList>
            <person name="Zheng R.K."/>
            <person name="Sun C.M."/>
        </authorList>
    </citation>
    <scope>NUCLEOTIDE SEQUENCE [LARGE SCALE GENOMIC DNA]</scope>
    <source>
        <strain evidence="9 10">WC007</strain>
    </source>
</reference>
<evidence type="ECO:0000256" key="4">
    <source>
        <dbReference type="ARBA" id="ARBA00022989"/>
    </source>
</evidence>
<dbReference type="InterPro" id="IPR050250">
    <property type="entry name" value="Macrolide_Exporter_MacB"/>
</dbReference>
<feature type="transmembrane region" description="Helical" evidence="7">
    <location>
        <begin position="20"/>
        <end position="43"/>
    </location>
</feature>
<evidence type="ECO:0000256" key="7">
    <source>
        <dbReference type="SAM" id="Phobius"/>
    </source>
</evidence>
<dbReference type="RefSeq" id="WP_158862748.1">
    <property type="nucleotide sequence ID" value="NZ_CP046401.1"/>
</dbReference>
<evidence type="ECO:0000256" key="6">
    <source>
        <dbReference type="ARBA" id="ARBA00038076"/>
    </source>
</evidence>
<dbReference type="KEGG" id="mcos:GM418_02300"/>
<evidence type="ECO:0000256" key="2">
    <source>
        <dbReference type="ARBA" id="ARBA00022475"/>
    </source>
</evidence>
<evidence type="ECO:0000313" key="10">
    <source>
        <dbReference type="Proteomes" id="UP000428260"/>
    </source>
</evidence>
<gene>
    <name evidence="9" type="ORF">GM418_02300</name>
</gene>